<evidence type="ECO:0000313" key="1">
    <source>
        <dbReference type="EMBL" id="TCS98467.1"/>
    </source>
</evidence>
<evidence type="ECO:0000313" key="2">
    <source>
        <dbReference type="Proteomes" id="UP000294599"/>
    </source>
</evidence>
<keyword evidence="2" id="KW-1185">Reference proteome</keyword>
<protein>
    <submittedName>
        <fullName evidence="1">Uncharacterized protein</fullName>
    </submittedName>
</protein>
<dbReference type="RefSeq" id="WP_165910884.1">
    <property type="nucleotide sequence ID" value="NZ_JBHLWF010000087.1"/>
</dbReference>
<proteinExistence type="predicted"/>
<reference evidence="1 2" key="1">
    <citation type="submission" date="2019-03" db="EMBL/GenBank/DDBJ databases">
        <title>Genomic Encyclopedia of Type Strains, Phase IV (KMG-IV): sequencing the most valuable type-strain genomes for metagenomic binning, comparative biology and taxonomic classification.</title>
        <authorList>
            <person name="Goeker M."/>
        </authorList>
    </citation>
    <scope>NUCLEOTIDE SEQUENCE [LARGE SCALE GENOMIC DNA]</scope>
    <source>
        <strain evidence="1 2">DSM 21944</strain>
    </source>
</reference>
<organism evidence="1 2">
    <name type="scientific">Pseudofulvimonas gallinarii</name>
    <dbReference type="NCBI Taxonomy" id="634155"/>
    <lineage>
        <taxon>Bacteria</taxon>
        <taxon>Pseudomonadati</taxon>
        <taxon>Pseudomonadota</taxon>
        <taxon>Gammaproteobacteria</taxon>
        <taxon>Lysobacterales</taxon>
        <taxon>Rhodanobacteraceae</taxon>
        <taxon>Pseudofulvimonas</taxon>
    </lineage>
</organism>
<dbReference type="Proteomes" id="UP000294599">
    <property type="component" value="Unassembled WGS sequence"/>
</dbReference>
<dbReference type="AlphaFoldDB" id="A0A4V2UW70"/>
<gene>
    <name evidence="1" type="ORF">EDC25_10847</name>
</gene>
<comment type="caution">
    <text evidence="1">The sequence shown here is derived from an EMBL/GenBank/DDBJ whole genome shotgun (WGS) entry which is preliminary data.</text>
</comment>
<dbReference type="EMBL" id="SMAF01000008">
    <property type="protein sequence ID" value="TCS98467.1"/>
    <property type="molecule type" value="Genomic_DNA"/>
</dbReference>
<name>A0A4V2UW70_9GAMM</name>
<accession>A0A4V2UW70</accession>
<sequence length="47" mass="5092">MSKGRSPPLRADVIGIHLHDLAVRARLLDEEVKPRTSSGAEGWAVKA</sequence>